<evidence type="ECO:0000256" key="2">
    <source>
        <dbReference type="SAM" id="Phobius"/>
    </source>
</evidence>
<name>A0AAV9X4H9_9PEZI</name>
<accession>A0AAV9X4H9</accession>
<proteinExistence type="predicted"/>
<feature type="chain" id="PRO_5043732085" evidence="3">
    <location>
        <begin position="34"/>
        <end position="352"/>
    </location>
</feature>
<feature type="region of interest" description="Disordered" evidence="1">
    <location>
        <begin position="134"/>
        <end position="180"/>
    </location>
</feature>
<organism evidence="4 5">
    <name type="scientific">Orbilia ellipsospora</name>
    <dbReference type="NCBI Taxonomy" id="2528407"/>
    <lineage>
        <taxon>Eukaryota</taxon>
        <taxon>Fungi</taxon>
        <taxon>Dikarya</taxon>
        <taxon>Ascomycota</taxon>
        <taxon>Pezizomycotina</taxon>
        <taxon>Orbiliomycetes</taxon>
        <taxon>Orbiliales</taxon>
        <taxon>Orbiliaceae</taxon>
        <taxon>Orbilia</taxon>
    </lineage>
</organism>
<gene>
    <name evidence="4" type="ORF">TWF694_002434</name>
</gene>
<feature type="transmembrane region" description="Helical" evidence="2">
    <location>
        <begin position="186"/>
        <end position="210"/>
    </location>
</feature>
<keyword evidence="2" id="KW-1133">Transmembrane helix</keyword>
<reference evidence="4 5" key="1">
    <citation type="submission" date="2019-10" db="EMBL/GenBank/DDBJ databases">
        <authorList>
            <person name="Palmer J.M."/>
        </authorList>
    </citation>
    <scope>NUCLEOTIDE SEQUENCE [LARGE SCALE GENOMIC DNA]</scope>
    <source>
        <strain evidence="4 5">TWF694</strain>
    </source>
</reference>
<keyword evidence="3" id="KW-0732">Signal</keyword>
<sequence length="352" mass="37226">MNSITIPTLRSLLLPKTWIVIFSLLLILPIVAGDDTDSSLNEYTDGSCKKQPNARQVGRTDGMCQPMRTDNTTSVSIATLAPGCTITIYTDQFCSFNPTLVSQGDCVSIGAIIGSFSVDGCIKGGLSSLTTKRVPLSTSTDSSSPSRTDSSLPSSAGNSQTTGTGSPGSDNSPDNDNNHNKLSNGAVAGIAVGATIGALALIVLLVRWFLNARRPVTPPVAPDHTANDDEPEKKRFWPFMKRKPSYAAFPPPPSELAASYPEGELPDEYAGGGRPPMAPVYELSTTEYGELPTATSPISPADGYKDYPPKIEEMISPMSSNGVEMSLAMSPMMRIASSPGSSIRRAEPEKMA</sequence>
<keyword evidence="2" id="KW-0812">Transmembrane</keyword>
<dbReference type="Proteomes" id="UP001365542">
    <property type="component" value="Unassembled WGS sequence"/>
</dbReference>
<evidence type="ECO:0000313" key="5">
    <source>
        <dbReference type="Proteomes" id="UP001365542"/>
    </source>
</evidence>
<protein>
    <submittedName>
        <fullName evidence="4">Uncharacterized protein</fullName>
    </submittedName>
</protein>
<dbReference type="AlphaFoldDB" id="A0AAV9X4H9"/>
<comment type="caution">
    <text evidence="4">The sequence shown here is derived from an EMBL/GenBank/DDBJ whole genome shotgun (WGS) entry which is preliminary data.</text>
</comment>
<evidence type="ECO:0000256" key="3">
    <source>
        <dbReference type="SAM" id="SignalP"/>
    </source>
</evidence>
<keyword evidence="5" id="KW-1185">Reference proteome</keyword>
<dbReference type="EMBL" id="JAVHJO010000011">
    <property type="protein sequence ID" value="KAK6533495.1"/>
    <property type="molecule type" value="Genomic_DNA"/>
</dbReference>
<evidence type="ECO:0000313" key="4">
    <source>
        <dbReference type="EMBL" id="KAK6533495.1"/>
    </source>
</evidence>
<evidence type="ECO:0000256" key="1">
    <source>
        <dbReference type="SAM" id="MobiDB-lite"/>
    </source>
</evidence>
<feature type="signal peptide" evidence="3">
    <location>
        <begin position="1"/>
        <end position="33"/>
    </location>
</feature>
<keyword evidence="2" id="KW-0472">Membrane</keyword>
<feature type="compositionally biased region" description="Low complexity" evidence="1">
    <location>
        <begin position="135"/>
        <end position="155"/>
    </location>
</feature>